<sequence length="121" mass="13921">MDTTLLVILGLTGLVAVLFAGIKLLILVTDKVTNKLAKEYCEDHGYKFVRLAVSPEEYVLHFKAHKQLFMVGFNVDKGKRIRWIQTTPEKEVREFLENYRETKVRRGLNVHAPNPILKKIG</sequence>
<dbReference type="EMBL" id="BRVP01000024">
    <property type="protein sequence ID" value="GLB53786.1"/>
    <property type="molecule type" value="Genomic_DNA"/>
</dbReference>
<comment type="caution">
    <text evidence="2">The sequence shown here is derived from an EMBL/GenBank/DDBJ whole genome shotgun (WGS) entry which is preliminary data.</text>
</comment>
<name>A0A9W6B766_9FLAO</name>
<keyword evidence="1" id="KW-0472">Membrane</keyword>
<keyword evidence="1" id="KW-1133">Transmembrane helix</keyword>
<dbReference type="AlphaFoldDB" id="A0A9W6B766"/>
<evidence type="ECO:0000256" key="1">
    <source>
        <dbReference type="SAM" id="Phobius"/>
    </source>
</evidence>
<keyword evidence="1" id="KW-0812">Transmembrane</keyword>
<evidence type="ECO:0000313" key="3">
    <source>
        <dbReference type="Proteomes" id="UP001143545"/>
    </source>
</evidence>
<gene>
    <name evidence="2" type="ORF">NBRC110019_28270</name>
</gene>
<dbReference type="RefSeq" id="WP_281756001.1">
    <property type="nucleotide sequence ID" value="NZ_BRVP01000024.1"/>
</dbReference>
<organism evidence="2 3">
    <name type="scientific">Neptunitalea chrysea</name>
    <dbReference type="NCBI Taxonomy" id="1647581"/>
    <lineage>
        <taxon>Bacteria</taxon>
        <taxon>Pseudomonadati</taxon>
        <taxon>Bacteroidota</taxon>
        <taxon>Flavobacteriia</taxon>
        <taxon>Flavobacteriales</taxon>
        <taxon>Flavobacteriaceae</taxon>
        <taxon>Neptunitalea</taxon>
    </lineage>
</organism>
<proteinExistence type="predicted"/>
<accession>A0A9W6B766</accession>
<evidence type="ECO:0000313" key="2">
    <source>
        <dbReference type="EMBL" id="GLB53786.1"/>
    </source>
</evidence>
<reference evidence="2" key="1">
    <citation type="submission" date="2022-07" db="EMBL/GenBank/DDBJ databases">
        <title>Taxonomy of Novel Oxalotrophic and Methylotrophic Bacteria.</title>
        <authorList>
            <person name="Sahin N."/>
            <person name="Tani A."/>
        </authorList>
    </citation>
    <scope>NUCLEOTIDE SEQUENCE</scope>
    <source>
        <strain evidence="2">AM327</strain>
    </source>
</reference>
<protein>
    <submittedName>
        <fullName evidence="2">Uncharacterized protein</fullName>
    </submittedName>
</protein>
<keyword evidence="3" id="KW-1185">Reference proteome</keyword>
<dbReference type="Proteomes" id="UP001143545">
    <property type="component" value="Unassembled WGS sequence"/>
</dbReference>
<feature type="transmembrane region" description="Helical" evidence="1">
    <location>
        <begin position="6"/>
        <end position="28"/>
    </location>
</feature>